<keyword evidence="3" id="KW-1185">Reference proteome</keyword>
<dbReference type="EMBL" id="QXED01000001">
    <property type="protein sequence ID" value="RIV27109.1"/>
    <property type="molecule type" value="Genomic_DNA"/>
</dbReference>
<gene>
    <name evidence="2" type="ORF">DYU11_01980</name>
</gene>
<evidence type="ECO:0000256" key="1">
    <source>
        <dbReference type="SAM" id="Phobius"/>
    </source>
</evidence>
<evidence type="ECO:0000313" key="3">
    <source>
        <dbReference type="Proteomes" id="UP000283523"/>
    </source>
</evidence>
<keyword evidence="1" id="KW-1133">Transmembrane helix</keyword>
<accession>A0A418MI59</accession>
<keyword evidence="1" id="KW-0812">Transmembrane</keyword>
<dbReference type="RefSeq" id="WP_119665961.1">
    <property type="nucleotide sequence ID" value="NZ_QXED01000001.1"/>
</dbReference>
<feature type="transmembrane region" description="Helical" evidence="1">
    <location>
        <begin position="32"/>
        <end position="52"/>
    </location>
</feature>
<feature type="transmembrane region" description="Helical" evidence="1">
    <location>
        <begin position="150"/>
        <end position="171"/>
    </location>
</feature>
<evidence type="ECO:0000313" key="2">
    <source>
        <dbReference type="EMBL" id="RIV27109.1"/>
    </source>
</evidence>
<feature type="transmembrane region" description="Helical" evidence="1">
    <location>
        <begin position="116"/>
        <end position="138"/>
    </location>
</feature>
<reference evidence="2 3" key="1">
    <citation type="submission" date="2018-08" db="EMBL/GenBank/DDBJ databases">
        <title>Fibrisoma montanum sp. nov., isolated from Danxia mountain soil.</title>
        <authorList>
            <person name="Huang Y."/>
        </authorList>
    </citation>
    <scope>NUCLEOTIDE SEQUENCE [LARGE SCALE GENOMIC DNA]</scope>
    <source>
        <strain evidence="2 3">HYT19</strain>
    </source>
</reference>
<feature type="transmembrane region" description="Helical" evidence="1">
    <location>
        <begin position="58"/>
        <end position="76"/>
    </location>
</feature>
<feature type="transmembrane region" description="Helical" evidence="1">
    <location>
        <begin position="6"/>
        <end position="25"/>
    </location>
</feature>
<dbReference type="OrthoDB" id="651989at2"/>
<name>A0A418MI59_9BACT</name>
<dbReference type="Proteomes" id="UP000283523">
    <property type="component" value="Unassembled WGS sequence"/>
</dbReference>
<feature type="transmembrane region" description="Helical" evidence="1">
    <location>
        <begin position="88"/>
        <end position="110"/>
    </location>
</feature>
<keyword evidence="1" id="KW-0472">Membrane</keyword>
<feature type="transmembrane region" description="Helical" evidence="1">
    <location>
        <begin position="191"/>
        <end position="208"/>
    </location>
</feature>
<sequence length="218" mass="25325">MWDTLLYLTMLGVCTVLYVLNYRILTPPLQALTLAITATFVITGYGVYVWRVENRDNLYVFHFLPVAQYVAYGLMFRGMLAQTVIQRLISVTIVLFSVVSFGISLTIQPWNQYNSYALTLFNTLIAYWAGHYLWRIFIDSKISSLEKEPLFWISAGLFFTSLGNFFVQGLMNYMISVSNQYALLVYWIQELMNFIVISIFLLALRVYLKQKLPIYTSN</sequence>
<comment type="caution">
    <text evidence="2">The sequence shown here is derived from an EMBL/GenBank/DDBJ whole genome shotgun (WGS) entry which is preliminary data.</text>
</comment>
<organism evidence="2 3">
    <name type="scientific">Fibrisoma montanum</name>
    <dbReference type="NCBI Taxonomy" id="2305895"/>
    <lineage>
        <taxon>Bacteria</taxon>
        <taxon>Pseudomonadati</taxon>
        <taxon>Bacteroidota</taxon>
        <taxon>Cytophagia</taxon>
        <taxon>Cytophagales</taxon>
        <taxon>Spirosomataceae</taxon>
        <taxon>Fibrisoma</taxon>
    </lineage>
</organism>
<protein>
    <submittedName>
        <fullName evidence="2">Uncharacterized protein</fullName>
    </submittedName>
</protein>
<dbReference type="AlphaFoldDB" id="A0A418MI59"/>
<proteinExistence type="predicted"/>